<feature type="compositionally biased region" description="Acidic residues" evidence="1">
    <location>
        <begin position="54"/>
        <end position="84"/>
    </location>
</feature>
<sequence length="109" mass="12304">MFDKQLFGEGFKAQSVEDLDKSGTREFVQKLKEAEARGTKPGLFDIFSAGVEKEDAEEEEKEEAEENDEGEEEDAEEEDEEDEMQIGAPDPRAGPEKKKYTTFATQEGF</sequence>
<feature type="region of interest" description="Disordered" evidence="1">
    <location>
        <begin position="1"/>
        <end position="109"/>
    </location>
</feature>
<reference evidence="2 3" key="1">
    <citation type="journal article" date="2015" name="Genome Biol. Evol.">
        <title>Comparative Genomics of a Bacterivorous Green Alga Reveals Evolutionary Causalities and Consequences of Phago-Mixotrophic Mode of Nutrition.</title>
        <authorList>
            <person name="Burns J.A."/>
            <person name="Paasch A."/>
            <person name="Narechania A."/>
            <person name="Kim E."/>
        </authorList>
    </citation>
    <scope>NUCLEOTIDE SEQUENCE [LARGE SCALE GENOMIC DNA]</scope>
    <source>
        <strain evidence="2 3">PLY_AMNH</strain>
    </source>
</reference>
<feature type="compositionally biased region" description="Basic and acidic residues" evidence="1">
    <location>
        <begin position="18"/>
        <end position="38"/>
    </location>
</feature>
<evidence type="ECO:0000256" key="1">
    <source>
        <dbReference type="SAM" id="MobiDB-lite"/>
    </source>
</evidence>
<name>A0AAE0C4D8_9CHLO</name>
<dbReference type="EMBL" id="LGRX02028304">
    <property type="protein sequence ID" value="KAK3248216.1"/>
    <property type="molecule type" value="Genomic_DNA"/>
</dbReference>
<protein>
    <submittedName>
        <fullName evidence="2">Uncharacterized protein</fullName>
    </submittedName>
</protein>
<evidence type="ECO:0000313" key="2">
    <source>
        <dbReference type="EMBL" id="KAK3248216.1"/>
    </source>
</evidence>
<accession>A0AAE0C4D8</accession>
<gene>
    <name evidence="2" type="ORF">CYMTET_42313</name>
</gene>
<dbReference type="Proteomes" id="UP001190700">
    <property type="component" value="Unassembled WGS sequence"/>
</dbReference>
<organism evidence="2 3">
    <name type="scientific">Cymbomonas tetramitiformis</name>
    <dbReference type="NCBI Taxonomy" id="36881"/>
    <lineage>
        <taxon>Eukaryota</taxon>
        <taxon>Viridiplantae</taxon>
        <taxon>Chlorophyta</taxon>
        <taxon>Pyramimonadophyceae</taxon>
        <taxon>Pyramimonadales</taxon>
        <taxon>Pyramimonadaceae</taxon>
        <taxon>Cymbomonas</taxon>
    </lineage>
</organism>
<evidence type="ECO:0000313" key="3">
    <source>
        <dbReference type="Proteomes" id="UP001190700"/>
    </source>
</evidence>
<keyword evidence="3" id="KW-1185">Reference proteome</keyword>
<dbReference type="AlphaFoldDB" id="A0AAE0C4D8"/>
<proteinExistence type="predicted"/>
<comment type="caution">
    <text evidence="2">The sequence shown here is derived from an EMBL/GenBank/DDBJ whole genome shotgun (WGS) entry which is preliminary data.</text>
</comment>